<evidence type="ECO:0000256" key="8">
    <source>
        <dbReference type="ARBA" id="ARBA00022692"/>
    </source>
</evidence>
<keyword evidence="8 17" id="KW-0812">Transmembrane</keyword>
<gene>
    <name evidence="20" type="primary">ND4</name>
</gene>
<keyword evidence="9" id="KW-1278">Translocase</keyword>
<dbReference type="GeneID" id="60242086"/>
<evidence type="ECO:0000256" key="4">
    <source>
        <dbReference type="ARBA" id="ARBA00012944"/>
    </source>
</evidence>
<comment type="function">
    <text evidence="17">Core subunit of the mitochondrial membrane respiratory chain NADH dehydrogenase (Complex I) which catalyzes electron transfer from NADH through the respiratory chain, using ubiquinone as an electron acceptor. Essential for the catalytic activity and assembly of complex I.</text>
</comment>
<evidence type="ECO:0000256" key="6">
    <source>
        <dbReference type="ARBA" id="ARBA00022448"/>
    </source>
</evidence>
<evidence type="ECO:0000256" key="15">
    <source>
        <dbReference type="ARBA" id="ARBA00023136"/>
    </source>
</evidence>
<evidence type="ECO:0000256" key="10">
    <source>
        <dbReference type="ARBA" id="ARBA00022982"/>
    </source>
</evidence>
<dbReference type="PANTHER" id="PTHR43507:SF20">
    <property type="entry name" value="NADH-UBIQUINONE OXIDOREDUCTASE CHAIN 4"/>
    <property type="match status" value="1"/>
</dbReference>
<dbReference type="GO" id="GO:0031966">
    <property type="term" value="C:mitochondrial membrane"/>
    <property type="evidence" value="ECO:0007669"/>
    <property type="project" value="UniProtKB-SubCell"/>
</dbReference>
<comment type="catalytic activity">
    <reaction evidence="16 17">
        <text>a ubiquinone + NADH + 5 H(+)(in) = a ubiquinol + NAD(+) + 4 H(+)(out)</text>
        <dbReference type="Rhea" id="RHEA:29091"/>
        <dbReference type="Rhea" id="RHEA-COMP:9565"/>
        <dbReference type="Rhea" id="RHEA-COMP:9566"/>
        <dbReference type="ChEBI" id="CHEBI:15378"/>
        <dbReference type="ChEBI" id="CHEBI:16389"/>
        <dbReference type="ChEBI" id="CHEBI:17976"/>
        <dbReference type="ChEBI" id="CHEBI:57540"/>
        <dbReference type="ChEBI" id="CHEBI:57945"/>
        <dbReference type="EC" id="7.1.1.2"/>
    </reaction>
</comment>
<evidence type="ECO:0000256" key="14">
    <source>
        <dbReference type="ARBA" id="ARBA00023128"/>
    </source>
</evidence>
<sequence>MMKYLIMLIFLIPLIYNYWLLMWVFMITCFLFVSFNYLYDFVTPFSVLLGIDLLSYSLIGLSYFIVFLMMMASYKIYLSKDKLLEFSFVMLVMMMSLLLTFSSVNMFIFYLSFEMSLIPTLFLIFGWGYQPERISAGYYLLFYTLFASLPLLLCIFYINTLVYSLDFWFVCLDNNSFNFYIYLSLILAFLFKLPVPFFHFWLPKAHVEAPISGSMILAAILLKLGGYGLMRVYLFMSHFSINYSYFWVILSLWGALIVSFLCLFQVDIKSIIAYSSVTHMALVICGIMSSSMYGFSGSLIVMIGHGFCSSALFCLANIIYERSHSRSLFINKGYMMSMPSMSLFWFLLCSNNMSSPPSLNLLGEIYLINSIISWDYMLFLFLGILSFMSCCFSIYLFSMTQHGFIYGGNLNSSCVSTREYLLILYHFIPLNFLFLKFDFMSMFF</sequence>
<comment type="subcellular location">
    <subcellularLocation>
        <location evidence="2 17">Mitochondrion membrane</location>
        <topology evidence="2 17">Multi-pass membrane protein</topology>
    </subcellularLocation>
</comment>
<feature type="transmembrane region" description="Helical" evidence="17">
    <location>
        <begin position="7"/>
        <end position="33"/>
    </location>
</feature>
<dbReference type="AlphaFoldDB" id="A0A7L8XNS5"/>
<dbReference type="PANTHER" id="PTHR43507">
    <property type="entry name" value="NADH-UBIQUINONE OXIDOREDUCTASE CHAIN 4"/>
    <property type="match status" value="1"/>
</dbReference>
<evidence type="ECO:0000313" key="20">
    <source>
        <dbReference type="EMBL" id="QOH97836.1"/>
    </source>
</evidence>
<keyword evidence="7 17" id="KW-0679">Respiratory chain</keyword>
<feature type="transmembrane region" description="Helical" evidence="17">
    <location>
        <begin position="376"/>
        <end position="398"/>
    </location>
</feature>
<evidence type="ECO:0000256" key="9">
    <source>
        <dbReference type="ARBA" id="ARBA00022967"/>
    </source>
</evidence>
<evidence type="ECO:0000256" key="13">
    <source>
        <dbReference type="ARBA" id="ARBA00023075"/>
    </source>
</evidence>
<evidence type="ECO:0000256" key="16">
    <source>
        <dbReference type="ARBA" id="ARBA00049551"/>
    </source>
</evidence>
<dbReference type="EC" id="7.1.1.2" evidence="4 17"/>
<accession>A0A7L8XNS5</accession>
<dbReference type="GO" id="GO:0008137">
    <property type="term" value="F:NADH dehydrogenase (ubiquinone) activity"/>
    <property type="evidence" value="ECO:0007669"/>
    <property type="project" value="UniProtKB-UniRule"/>
</dbReference>
<feature type="transmembrane region" description="Helical" evidence="17">
    <location>
        <begin position="332"/>
        <end position="348"/>
    </location>
</feature>
<dbReference type="EMBL" id="MT535604">
    <property type="protein sequence ID" value="QOH97836.1"/>
    <property type="molecule type" value="Genomic_DNA"/>
</dbReference>
<dbReference type="Pfam" id="PF00361">
    <property type="entry name" value="Proton_antipo_M"/>
    <property type="match status" value="1"/>
</dbReference>
<dbReference type="CTD" id="4538"/>
<dbReference type="InterPro" id="IPR001750">
    <property type="entry name" value="ND/Mrp_TM"/>
</dbReference>
<keyword evidence="13 17" id="KW-0830">Ubiquinone</keyword>
<evidence type="ECO:0000256" key="11">
    <source>
        <dbReference type="ARBA" id="ARBA00022989"/>
    </source>
</evidence>
<dbReference type="GO" id="GO:0048039">
    <property type="term" value="F:ubiquinone binding"/>
    <property type="evidence" value="ECO:0007669"/>
    <property type="project" value="TreeGrafter"/>
</dbReference>
<dbReference type="GO" id="GO:0015990">
    <property type="term" value="P:electron transport coupled proton transport"/>
    <property type="evidence" value="ECO:0007669"/>
    <property type="project" value="TreeGrafter"/>
</dbReference>
<feature type="transmembrane region" description="Helical" evidence="17">
    <location>
        <begin position="419"/>
        <end position="437"/>
    </location>
</feature>
<comment type="function">
    <text evidence="1">Core subunit of the mitochondrial membrane respiratory chain NADH dehydrogenase (Complex I) that is believed to belong to the minimal assembly required for catalysis. Complex I functions in the transfer of electrons from NADH to the respiratory chain. The immediate electron acceptor for the enzyme is believed to be ubiquinone.</text>
</comment>
<evidence type="ECO:0000256" key="2">
    <source>
        <dbReference type="ARBA" id="ARBA00004225"/>
    </source>
</evidence>
<feature type="transmembrane region" description="Helical" evidence="17">
    <location>
        <begin position="214"/>
        <end position="233"/>
    </location>
</feature>
<geneLocation type="mitochondrion" evidence="20"/>
<feature type="transmembrane region" description="Helical" evidence="17">
    <location>
        <begin position="107"/>
        <end position="129"/>
    </location>
</feature>
<keyword evidence="15 17" id="KW-0472">Membrane</keyword>
<dbReference type="InterPro" id="IPR003918">
    <property type="entry name" value="NADH_UbQ_OxRdtase"/>
</dbReference>
<evidence type="ECO:0000256" key="1">
    <source>
        <dbReference type="ARBA" id="ARBA00003257"/>
    </source>
</evidence>
<evidence type="ECO:0000259" key="18">
    <source>
        <dbReference type="Pfam" id="PF00361"/>
    </source>
</evidence>
<dbReference type="GO" id="GO:0003954">
    <property type="term" value="F:NADH dehydrogenase activity"/>
    <property type="evidence" value="ECO:0007669"/>
    <property type="project" value="TreeGrafter"/>
</dbReference>
<keyword evidence="10 17" id="KW-0249">Electron transport</keyword>
<evidence type="ECO:0000256" key="12">
    <source>
        <dbReference type="ARBA" id="ARBA00023027"/>
    </source>
</evidence>
<protein>
    <recommendedName>
        <fullName evidence="5 17">NADH-ubiquinone oxidoreductase chain 4</fullName>
        <ecNumber evidence="4 17">7.1.1.2</ecNumber>
    </recommendedName>
</protein>
<dbReference type="InterPro" id="IPR000260">
    <property type="entry name" value="NADH4_N"/>
</dbReference>
<dbReference type="PRINTS" id="PR01437">
    <property type="entry name" value="NUOXDRDTASE4"/>
</dbReference>
<proteinExistence type="inferred from homology"/>
<feature type="transmembrane region" description="Helical" evidence="17">
    <location>
        <begin position="271"/>
        <end position="293"/>
    </location>
</feature>
<keyword evidence="11 17" id="KW-1133">Transmembrane helix</keyword>
<dbReference type="RefSeq" id="YP_009948655.1">
    <property type="nucleotide sequence ID" value="NC_051562.1"/>
</dbReference>
<evidence type="ECO:0000256" key="3">
    <source>
        <dbReference type="ARBA" id="ARBA00009025"/>
    </source>
</evidence>
<feature type="transmembrane region" description="Helical" evidence="17">
    <location>
        <begin position="299"/>
        <end position="320"/>
    </location>
</feature>
<feature type="transmembrane region" description="Helical" evidence="17">
    <location>
        <begin position="245"/>
        <end position="264"/>
    </location>
</feature>
<evidence type="ECO:0000256" key="5">
    <source>
        <dbReference type="ARBA" id="ARBA00021006"/>
    </source>
</evidence>
<keyword evidence="12 17" id="KW-0520">NAD</keyword>
<evidence type="ECO:0000256" key="17">
    <source>
        <dbReference type="RuleBase" id="RU003297"/>
    </source>
</evidence>
<feature type="transmembrane region" description="Helical" evidence="17">
    <location>
        <begin position="83"/>
        <end position="101"/>
    </location>
</feature>
<feature type="transmembrane region" description="Helical" evidence="17">
    <location>
        <begin position="53"/>
        <end position="71"/>
    </location>
</feature>
<feature type="domain" description="NADH:ubiquinone oxidoreductase chain 4 N-terminal" evidence="19">
    <location>
        <begin position="1"/>
        <end position="100"/>
    </location>
</feature>
<name>A0A7L8XNS5_9HEMI</name>
<feature type="transmembrane region" description="Helical" evidence="17">
    <location>
        <begin position="179"/>
        <end position="202"/>
    </location>
</feature>
<evidence type="ECO:0000259" key="19">
    <source>
        <dbReference type="Pfam" id="PF01059"/>
    </source>
</evidence>
<keyword evidence="14 17" id="KW-0496">Mitochondrion</keyword>
<comment type="similarity">
    <text evidence="3 17">Belongs to the complex I subunit 4 family.</text>
</comment>
<dbReference type="Pfam" id="PF01059">
    <property type="entry name" value="Oxidored_q5_N"/>
    <property type="match status" value="1"/>
</dbReference>
<reference evidence="20" key="1">
    <citation type="journal article" date="2020" name="Mitochondrial DNA Part B Resour">
        <title>Characterization of the complete mitochondrial genome of Arma custos (Hemiptera: Pentatomidae).</title>
        <authorList>
            <person name="Wu Y."/>
            <person name="Yang H."/>
            <person name="Zhou W."/>
            <person name="Song F."/>
            <person name="Cai W."/>
            <person name="Li H."/>
        </authorList>
    </citation>
    <scope>NUCLEOTIDE SEQUENCE</scope>
</reference>
<evidence type="ECO:0000256" key="7">
    <source>
        <dbReference type="ARBA" id="ARBA00022660"/>
    </source>
</evidence>
<organism evidence="20">
    <name type="scientific">Arma custos</name>
    <dbReference type="NCBI Taxonomy" id="291269"/>
    <lineage>
        <taxon>Eukaryota</taxon>
        <taxon>Metazoa</taxon>
        <taxon>Ecdysozoa</taxon>
        <taxon>Arthropoda</taxon>
        <taxon>Hexapoda</taxon>
        <taxon>Insecta</taxon>
        <taxon>Pterygota</taxon>
        <taxon>Neoptera</taxon>
        <taxon>Paraneoptera</taxon>
        <taxon>Hemiptera</taxon>
        <taxon>Heteroptera</taxon>
        <taxon>Panheteroptera</taxon>
        <taxon>Pentatomomorpha</taxon>
        <taxon>Pentatomoidea</taxon>
        <taxon>Pentatomidae</taxon>
        <taxon>Asopinae</taxon>
        <taxon>Arma</taxon>
    </lineage>
</organism>
<keyword evidence="6 17" id="KW-0813">Transport</keyword>
<dbReference type="GO" id="GO:0042773">
    <property type="term" value="P:ATP synthesis coupled electron transport"/>
    <property type="evidence" value="ECO:0007669"/>
    <property type="project" value="InterPro"/>
</dbReference>
<feature type="domain" description="NADH:quinone oxidoreductase/Mrp antiporter transmembrane" evidence="18">
    <location>
        <begin position="104"/>
        <end position="388"/>
    </location>
</feature>
<reference evidence="20" key="2">
    <citation type="submission" date="2020-05" db="EMBL/GenBank/DDBJ databases">
        <authorList>
            <person name="Wu Y.F."/>
            <person name="Li H."/>
        </authorList>
    </citation>
    <scope>NUCLEOTIDE SEQUENCE</scope>
</reference>
<feature type="transmembrane region" description="Helical" evidence="17">
    <location>
        <begin position="136"/>
        <end position="159"/>
    </location>
</feature>